<dbReference type="Pfam" id="PF16201">
    <property type="entry name" value="NopRA1"/>
    <property type="match status" value="1"/>
</dbReference>
<reference evidence="5 6" key="1">
    <citation type="submission" date="2016-07" db="EMBL/GenBank/DDBJ databases">
        <title>Pervasive Adenine N6-methylation of Active Genes in Fungi.</title>
        <authorList>
            <consortium name="DOE Joint Genome Institute"/>
            <person name="Mondo S.J."/>
            <person name="Dannebaum R.O."/>
            <person name="Kuo R.C."/>
            <person name="Labutti K."/>
            <person name="Haridas S."/>
            <person name="Kuo A."/>
            <person name="Salamov A."/>
            <person name="Ahrendt S.R."/>
            <person name="Lipzen A."/>
            <person name="Sullivan W."/>
            <person name="Andreopoulos W.B."/>
            <person name="Clum A."/>
            <person name="Lindquist E."/>
            <person name="Daum C."/>
            <person name="Ramamoorthy G.K."/>
            <person name="Gryganskyi A."/>
            <person name="Culley D."/>
            <person name="Magnuson J.K."/>
            <person name="James T.Y."/>
            <person name="O'Malley M.A."/>
            <person name="Stajich J.E."/>
            <person name="Spatafora J.W."/>
            <person name="Visel A."/>
            <person name="Grigoriev I.V."/>
        </authorList>
    </citation>
    <scope>NUCLEOTIDE SEQUENCE [LARGE SCALE GENOMIC DNA]</scope>
    <source>
        <strain evidence="5 6">NRRL 1336</strain>
    </source>
</reference>
<dbReference type="EMBL" id="MCGE01000006">
    <property type="protein sequence ID" value="ORZ20655.1"/>
    <property type="molecule type" value="Genomic_DNA"/>
</dbReference>
<evidence type="ECO:0000313" key="6">
    <source>
        <dbReference type="Proteomes" id="UP000193560"/>
    </source>
</evidence>
<comment type="caution">
    <text evidence="5">The sequence shown here is derived from an EMBL/GenBank/DDBJ whole genome shotgun (WGS) entry which is preliminary data.</text>
</comment>
<dbReference type="GO" id="GO:0005730">
    <property type="term" value="C:nucleolus"/>
    <property type="evidence" value="ECO:0007669"/>
    <property type="project" value="TreeGrafter"/>
</dbReference>
<dbReference type="PANTHER" id="PTHR13500">
    <property type="entry name" value="NUCLEOLAR PRERIBOSOMAL-ASSOCIATED PROTEIN 1"/>
    <property type="match status" value="1"/>
</dbReference>
<evidence type="ECO:0000259" key="4">
    <source>
        <dbReference type="Pfam" id="PF26140"/>
    </source>
</evidence>
<dbReference type="STRING" id="90262.A0A1X2IQT3"/>
<feature type="region of interest" description="Disordered" evidence="1">
    <location>
        <begin position="1857"/>
        <end position="1891"/>
    </location>
</feature>
<organism evidence="5 6">
    <name type="scientific">Absidia repens</name>
    <dbReference type="NCBI Taxonomy" id="90262"/>
    <lineage>
        <taxon>Eukaryota</taxon>
        <taxon>Fungi</taxon>
        <taxon>Fungi incertae sedis</taxon>
        <taxon>Mucoromycota</taxon>
        <taxon>Mucoromycotina</taxon>
        <taxon>Mucoromycetes</taxon>
        <taxon>Mucorales</taxon>
        <taxon>Cunninghamellaceae</taxon>
        <taxon>Absidia</taxon>
    </lineage>
</organism>
<dbReference type="InterPro" id="IPR021714">
    <property type="entry name" value="URB1_N"/>
</dbReference>
<keyword evidence="6" id="KW-1185">Reference proteome</keyword>
<protein>
    <submittedName>
        <fullName evidence="5">Ribosome 60S biogenesis N-terminal-domain-containing protein</fullName>
    </submittedName>
</protein>
<dbReference type="PANTHER" id="PTHR13500:SF0">
    <property type="entry name" value="NUCLEOLAR PRE-RIBOSOMAL-ASSOCIATED PROTEIN 1"/>
    <property type="match status" value="1"/>
</dbReference>
<sequence length="1915" mass="216072">MNEKDQQRDVSFYTSVKDVSKAMKIKDLGALTKGLQTLRSQLIEAVKVRVDPTETVTRPLVEYIQSCTDCSPIIDLWDYQTNANIQNLECLAPDIVSLFIRLCNTPILRAFGVQLVQSIMQRHMKSIYRGVASARVPQSQSAFRVLIAMASFNQTTSRDLFQTFNFQAEGFSRACRYRQQKKSNNPNRYLYDLRTLYVQFVMAFFIHGDSDIKKQVLGVKGLVNGVFTHIDEDAYQLIEETLNATYEHLISDHRIPRSAKLALFTPYILEKIGKIYGRQDPEAISATDTGIPADLVHHFLLSICTVPGIGVCFKDAGWYPPIRDTSLATDTEKSDQVQNKSLAKFILSLKPSDDMRQQELLLKILQACPELVQAYWKSTALTLEVRLSSKWLGNATFLQKVIQLAVPSFYFGNTQLYPATPPNAITILDNILPSVFNRSVSGKGLQHSSALVRFATSNILSAVFQKFSNVAKQMEHVISILKEVEELDGAKNAAATAISTLEDQQQQQKTELPSAQWQQCLDTIREELRRRLPEIHLVIKLHSEVFGKLDPATKGDPERMAQREILQVSVFRMLRYYQECVPLTFMENHVDPSNLIPADILSVEPSILVHLLELLLSLSDFRWSNKSAGKSVSHITTLLTLYLRTPYDHIRDLTARLVNQTLSDSFMFKHDPEEVDLWLHALPQNFVSRSTGDNLTMSNEQESVLRYLDDCFTRFGKAQYRYTDQLVELVGNVTKTYNEKYAQQTDGQHAIFQSLIDGGDGLLDNGSNSSSSGYSHPFSPLLLVLLERLQFIKTDIRPLVLFVTRLFLSLQTKQKLPFYLETLVEKLMDVVESKKPTDEKYSSSTVDMDVDHTHEDLVGTWDTRNMVRQTKICLTEGFAEGLTIENREQDNKESPLDDIISGASSDNLHEDQQKFVQLMGTLPVTKLINRLNSSAAYCADVLKTSTFGPLVDYISDRHPLAMNLFGYPDLQNLDSLENESMIVELMKKLPFHILFYNAWGYSGDLTFAKCILEWKMARMNKYELSCSLSLILQKMALVTINSNKDTGDKNDNKAIQFCLTFLQVGLNNINDNIVEEQANYDLKHLIYDHPVLKYLNGKLATLLHQLGSVDTYPSSPDFDLIDLCVQFPNIFCEGVKVVDLLNKMVSVDFDALYSYCNRNSHGVFYNEVTKLLICLINNIKQKALSGTFDGDQFVIPGQVFSIIARMWRQSQAASIGILNADILSLLELDGSGQLNSDSYRQSQRHLLNECGELVVKHILDGHSYLVDMSDLRAACKEKAVPVSSLVLDTLSSVTSLPLTAVMVQILGMGYHLASDDSSTDNDSYLQAAMGFILKTLTMNADTTVVSDVAISDNVFDVLVQMMNGIDGFDWTQLDAEAVRDFILTTLLDNISNSAAIRFTTTLVEKVYSQYTKMEPLETYIRRILDHSLYQSLTMPKPIDVLLKNNEASLQLVSDDDKKDTLQDGQRAAIIELLGTINDIQPMILANHHGLLDSLLTSYGATTLPSDRRILGLLLSSERHGDQTILPKLLMWGPGSDKARQEHAQAGTLLKASTISVETFGLIHREMMRYTFLHMPSSSSSDSLPTTTGPITYDPQFFLPLFANLIASGTLDCRRFIEIDALGLTVVSMSSLDEQTRKIGYQMMDQFYVLLEHSNFKGKFPIKYLLDMFKQAIVKRSEMDVPPRISSAVCLCVAQCLSILMLPSHYLLSHISKWMTRKPNLDLNYIPMFVALFDSTSFNQKKERLWILQVLASSIRTMDDYKMYSRHRVWDLTASYYNSPMADTDGKLQVLEMIRQAVMIPTVALRLIQHNGLLTWLHQLIAIPSLSGPSTSTWQSIETNYTKLILAQLVSVVDQDSLNNTNTNTNNINKNTDGENEEESENDEDDDGDIDVKKDKIPEHIKALLSNQLAFLQSLI</sequence>
<feature type="compositionally biased region" description="Acidic residues" evidence="1">
    <location>
        <begin position="1873"/>
        <end position="1888"/>
    </location>
</feature>
<feature type="compositionally biased region" description="Low complexity" evidence="1">
    <location>
        <begin position="1858"/>
        <end position="1870"/>
    </location>
</feature>
<dbReference type="OrthoDB" id="72892at2759"/>
<proteinExistence type="predicted"/>
<evidence type="ECO:0000259" key="2">
    <source>
        <dbReference type="Pfam" id="PF11707"/>
    </source>
</evidence>
<feature type="domain" description="URB1 central HEAT repeat" evidence="4">
    <location>
        <begin position="620"/>
        <end position="731"/>
    </location>
</feature>
<dbReference type="InterPro" id="IPR059018">
    <property type="entry name" value="HEAT_URB1"/>
</dbReference>
<dbReference type="GO" id="GO:0000466">
    <property type="term" value="P:maturation of 5.8S rRNA from tricistronic rRNA transcript (SSU-rRNA, 5.8S rRNA, LSU-rRNA)"/>
    <property type="evidence" value="ECO:0007669"/>
    <property type="project" value="TreeGrafter"/>
</dbReference>
<dbReference type="Proteomes" id="UP000193560">
    <property type="component" value="Unassembled WGS sequence"/>
</dbReference>
<dbReference type="Pfam" id="PF11707">
    <property type="entry name" value="Npa1"/>
    <property type="match status" value="1"/>
</dbReference>
<dbReference type="Pfam" id="PF26140">
    <property type="entry name" value="HEAT_URB1"/>
    <property type="match status" value="1"/>
</dbReference>
<name>A0A1X2IQT3_9FUNG</name>
<gene>
    <name evidence="5" type="ORF">BCR42DRAFT_409226</name>
</gene>
<dbReference type="GO" id="GO:0000463">
    <property type="term" value="P:maturation of LSU-rRNA from tricistronic rRNA transcript (SSU-rRNA, 5.8S rRNA, LSU-rRNA)"/>
    <property type="evidence" value="ECO:0007669"/>
    <property type="project" value="TreeGrafter"/>
</dbReference>
<dbReference type="InterPro" id="IPR039844">
    <property type="entry name" value="URB1"/>
</dbReference>
<feature type="domain" description="URB1 N-terminal" evidence="2">
    <location>
        <begin position="70"/>
        <end position="394"/>
    </location>
</feature>
<accession>A0A1X2IQT3</accession>
<evidence type="ECO:0000259" key="3">
    <source>
        <dbReference type="Pfam" id="PF16201"/>
    </source>
</evidence>
<dbReference type="InterPro" id="IPR032436">
    <property type="entry name" value="URB1_C"/>
</dbReference>
<evidence type="ECO:0000256" key="1">
    <source>
        <dbReference type="SAM" id="MobiDB-lite"/>
    </source>
</evidence>
<feature type="domain" description="URB1 C-terminal" evidence="3">
    <location>
        <begin position="1621"/>
        <end position="1815"/>
    </location>
</feature>
<evidence type="ECO:0000313" key="5">
    <source>
        <dbReference type="EMBL" id="ORZ20655.1"/>
    </source>
</evidence>